<name>A0A813EEE5_POLGL</name>
<dbReference type="Gene3D" id="3.90.730.10">
    <property type="entry name" value="Ribonuclease T2-like"/>
    <property type="match status" value="1"/>
</dbReference>
<dbReference type="GO" id="GO:0003723">
    <property type="term" value="F:RNA binding"/>
    <property type="evidence" value="ECO:0007669"/>
    <property type="project" value="InterPro"/>
</dbReference>
<dbReference type="InterPro" id="IPR036430">
    <property type="entry name" value="RNase_T2-like_sf"/>
</dbReference>
<reference evidence="4" key="1">
    <citation type="submission" date="2021-02" db="EMBL/GenBank/DDBJ databases">
        <authorList>
            <person name="Dougan E. K."/>
            <person name="Rhodes N."/>
            <person name="Thang M."/>
            <person name="Chan C."/>
        </authorList>
    </citation>
    <scope>NUCLEOTIDE SEQUENCE</scope>
</reference>
<protein>
    <submittedName>
        <fullName evidence="4">Uncharacterized protein</fullName>
    </submittedName>
</protein>
<dbReference type="OrthoDB" id="427916at2759"/>
<dbReference type="InterPro" id="IPR001568">
    <property type="entry name" value="RNase_T2-like"/>
</dbReference>
<dbReference type="AlphaFoldDB" id="A0A813EEE5"/>
<sequence length="317" mass="32599">MPVLMAGEGAVAQEVVSQQRRQRCGLVALLGSLGALATVGLVVKRQSPGLRQHGGELDMPTGPTARQNKMSCGGEGILCGVLALESGQGSGYYKHKGPAVHGLWPEVKPYGDSACVAPGDKNSRITSVPSCYQGEEASADPSHEKSFLNHEWTKHGSCAGADSANGFFATICSLAQAPLEVMTKGEKTGSDIDALASDLRSAGFPVFSVDKKFDQVMLSACASKSEGSSSYVWKLAPPEKFAEVCGGGVSPQPSPPTPPSPGPSPSPPTPSGGKCMKSQHGPACQSDSDCTGLAGCLRCAKSGFCTSQPLQSTQLAS</sequence>
<dbReference type="Proteomes" id="UP000654075">
    <property type="component" value="Unassembled WGS sequence"/>
</dbReference>
<gene>
    <name evidence="4" type="ORF">PGLA1383_LOCUS17313</name>
</gene>
<organism evidence="4 5">
    <name type="scientific">Polarella glacialis</name>
    <name type="common">Dinoflagellate</name>
    <dbReference type="NCBI Taxonomy" id="89957"/>
    <lineage>
        <taxon>Eukaryota</taxon>
        <taxon>Sar</taxon>
        <taxon>Alveolata</taxon>
        <taxon>Dinophyceae</taxon>
        <taxon>Suessiales</taxon>
        <taxon>Suessiaceae</taxon>
        <taxon>Polarella</taxon>
    </lineage>
</organism>
<comment type="caution">
    <text evidence="4">The sequence shown here is derived from an EMBL/GenBank/DDBJ whole genome shotgun (WGS) entry which is preliminary data.</text>
</comment>
<evidence type="ECO:0000256" key="3">
    <source>
        <dbReference type="SAM" id="MobiDB-lite"/>
    </source>
</evidence>
<evidence type="ECO:0000313" key="4">
    <source>
        <dbReference type="EMBL" id="CAE8598916.1"/>
    </source>
</evidence>
<dbReference type="EMBL" id="CAJNNV010010673">
    <property type="protein sequence ID" value="CAE8598916.1"/>
    <property type="molecule type" value="Genomic_DNA"/>
</dbReference>
<accession>A0A813EEE5</accession>
<dbReference type="OMA" id="FVTHEWD"/>
<evidence type="ECO:0000256" key="1">
    <source>
        <dbReference type="ARBA" id="ARBA00007469"/>
    </source>
</evidence>
<dbReference type="GO" id="GO:0033897">
    <property type="term" value="F:ribonuclease T2 activity"/>
    <property type="evidence" value="ECO:0007669"/>
    <property type="project" value="InterPro"/>
</dbReference>
<feature type="compositionally biased region" description="Pro residues" evidence="3">
    <location>
        <begin position="252"/>
        <end position="270"/>
    </location>
</feature>
<dbReference type="InterPro" id="IPR033130">
    <property type="entry name" value="RNase_T2_His_AS_2"/>
</dbReference>
<evidence type="ECO:0000256" key="2">
    <source>
        <dbReference type="RuleBase" id="RU004328"/>
    </source>
</evidence>
<feature type="region of interest" description="Disordered" evidence="3">
    <location>
        <begin position="244"/>
        <end position="288"/>
    </location>
</feature>
<keyword evidence="5" id="KW-1185">Reference proteome</keyword>
<comment type="similarity">
    <text evidence="1 2">Belongs to the RNase T2 family.</text>
</comment>
<evidence type="ECO:0000313" key="5">
    <source>
        <dbReference type="Proteomes" id="UP000654075"/>
    </source>
</evidence>
<dbReference type="PROSITE" id="PS00531">
    <property type="entry name" value="RNASE_T2_2"/>
    <property type="match status" value="1"/>
</dbReference>
<proteinExistence type="inferred from homology"/>
<dbReference type="SUPFAM" id="SSF55895">
    <property type="entry name" value="Ribonuclease Rh-like"/>
    <property type="match status" value="1"/>
</dbReference>
<dbReference type="Pfam" id="PF00445">
    <property type="entry name" value="Ribonuclease_T2"/>
    <property type="match status" value="1"/>
</dbReference>